<feature type="compositionally biased region" description="Acidic residues" evidence="1">
    <location>
        <begin position="366"/>
        <end position="375"/>
    </location>
</feature>
<organism evidence="2 3">
    <name type="scientific">Diplodia intermedia</name>
    <dbReference type="NCBI Taxonomy" id="856260"/>
    <lineage>
        <taxon>Eukaryota</taxon>
        <taxon>Fungi</taxon>
        <taxon>Dikarya</taxon>
        <taxon>Ascomycota</taxon>
        <taxon>Pezizomycotina</taxon>
        <taxon>Dothideomycetes</taxon>
        <taxon>Dothideomycetes incertae sedis</taxon>
        <taxon>Botryosphaeriales</taxon>
        <taxon>Botryosphaeriaceae</taxon>
        <taxon>Diplodia</taxon>
    </lineage>
</organism>
<feature type="region of interest" description="Disordered" evidence="1">
    <location>
        <begin position="366"/>
        <end position="434"/>
    </location>
</feature>
<feature type="compositionally biased region" description="Basic and acidic residues" evidence="1">
    <location>
        <begin position="163"/>
        <end position="172"/>
    </location>
</feature>
<keyword evidence="3" id="KW-1185">Reference proteome</keyword>
<name>A0ABR3TRW2_9PEZI</name>
<evidence type="ECO:0000256" key="1">
    <source>
        <dbReference type="SAM" id="MobiDB-lite"/>
    </source>
</evidence>
<feature type="region of interest" description="Disordered" evidence="1">
    <location>
        <begin position="84"/>
        <end position="204"/>
    </location>
</feature>
<dbReference type="EMBL" id="JAKEKT020000028">
    <property type="protein sequence ID" value="KAL1643250.1"/>
    <property type="molecule type" value="Genomic_DNA"/>
</dbReference>
<accession>A0ABR3TRW2</accession>
<gene>
    <name evidence="2" type="ORF">SLS58_004921</name>
</gene>
<proteinExistence type="predicted"/>
<dbReference type="Proteomes" id="UP001521184">
    <property type="component" value="Unassembled WGS sequence"/>
</dbReference>
<feature type="compositionally biased region" description="Acidic residues" evidence="1">
    <location>
        <begin position="90"/>
        <end position="112"/>
    </location>
</feature>
<protein>
    <submittedName>
        <fullName evidence="2">Uncharacterized protein</fullName>
    </submittedName>
</protein>
<evidence type="ECO:0000313" key="2">
    <source>
        <dbReference type="EMBL" id="KAL1643250.1"/>
    </source>
</evidence>
<feature type="compositionally biased region" description="Acidic residues" evidence="1">
    <location>
        <begin position="422"/>
        <end position="434"/>
    </location>
</feature>
<comment type="caution">
    <text evidence="2">The sequence shown here is derived from an EMBL/GenBank/DDBJ whole genome shotgun (WGS) entry which is preliminary data.</text>
</comment>
<reference evidence="2 3" key="1">
    <citation type="journal article" date="2023" name="Plant Dis.">
        <title>First Report of Diplodia intermedia Causing Canker and Dieback Diseases on Apple Trees in Canada.</title>
        <authorList>
            <person name="Ellouze W."/>
            <person name="Ilyukhin E."/>
            <person name="Sulman M."/>
            <person name="Ali S."/>
        </authorList>
    </citation>
    <scope>NUCLEOTIDE SEQUENCE [LARGE SCALE GENOMIC DNA]</scope>
    <source>
        <strain evidence="2 3">M45-28</strain>
    </source>
</reference>
<feature type="compositionally biased region" description="Acidic residues" evidence="1">
    <location>
        <begin position="385"/>
        <end position="414"/>
    </location>
</feature>
<evidence type="ECO:0000313" key="3">
    <source>
        <dbReference type="Proteomes" id="UP001521184"/>
    </source>
</evidence>
<sequence>MDMEGRQLSESDERLTRRSIRILVHEGMIEILEIWKAEHQATIDQTGEEPGSHHRSTDVLLAGASIRLADKKIRIHRDAIERLRARPEAEGEEDDETEEEDHEIEEDHEDDNEVGKSNHETEEEDHDIEGDHEMGDADAPEGENRDTVEESPPPQSHSISAPTKDRLQERAETLSLPEEAPPGIATELQPENLPLNSDSTDGDHPNHCYLPHELPRLITFLHDAVEVLRYKMDRYQVLEELVEEMAARNPGVVPWDLISSEEILALVRLRKCLDWDMDAVEKLEQSVSDFPETQLVESLRDKVVGSGVEQEADREVEQEIEQEAEQEIEQEAEQDVGEEFEQDWKRILRKVEQELDQNIDQEIEQEVEQEVEQDLESTLQRFEQEIEQEIEQEVEDEENEERGEGGEDEDDEGPNDSKGSGDGEDSIDSSDTVE</sequence>